<feature type="active site" description="Proton acceptor; for phosphorylation activity. Proton donor; for dephosphorylation activity" evidence="16">
    <location>
        <position position="180"/>
    </location>
</feature>
<gene>
    <name evidence="16" type="primary">hprK</name>
    <name evidence="19" type="ORF">ELX58_06825</name>
</gene>
<evidence type="ECO:0000256" key="4">
    <source>
        <dbReference type="ARBA" id="ARBA00018922"/>
    </source>
</evidence>
<evidence type="ECO:0000256" key="15">
    <source>
        <dbReference type="ARBA" id="ARBA00047657"/>
    </source>
</evidence>
<comment type="function">
    <text evidence="16">Catalyzes the ATP- as well as the pyrophosphate-dependent phosphorylation of a specific serine residue in HPr, a phosphocarrier protein of the phosphoenolpyruvate-dependent sugar phosphotransferase system (PTS). HprK/P also catalyzes the pyrophosphate-producing, inorganic phosphate-dependent dephosphorylation (phosphorolysis) of seryl-phosphorylated HPr (P-Ser-HPr). The two antagonistic activities of HprK/P are regulated by several intracellular metabolites, which change their concentration in response to the absence or presence of rapidly metabolisable carbon sources (glucose, fructose, etc.) in the growth medium. Therefore, by controlling the phosphorylation state of HPr, HPrK/P is a sensor enzyme that plays a major role in the regulation of carbon metabolism and sugar transport: it mediates carbon catabolite repression (CCR), and regulates PTS-catalyzed carbohydrate uptake and inducer exclusion.</text>
</comment>
<dbReference type="GO" id="GO:0004674">
    <property type="term" value="F:protein serine/threonine kinase activity"/>
    <property type="evidence" value="ECO:0007669"/>
    <property type="project" value="UniProtKB-KW"/>
</dbReference>
<reference evidence="20" key="1">
    <citation type="submission" date="2018-12" db="EMBL/GenBank/DDBJ databases">
        <title>A new species of lactobacillus.</title>
        <authorList>
            <person name="Jian Y."/>
            <person name="Xin L."/>
            <person name="Hong Z.J."/>
            <person name="Ming L.Z."/>
            <person name="Hong X.Z."/>
        </authorList>
    </citation>
    <scope>NUCLEOTIDE SEQUENCE [LARGE SCALE GENOMIC DNA]</scope>
    <source>
        <strain evidence="20">HSLZ-75</strain>
    </source>
</reference>
<dbReference type="FunFam" id="3.40.50.300:FF:000174">
    <property type="entry name" value="HPr kinase/phosphorylase"/>
    <property type="match status" value="1"/>
</dbReference>
<dbReference type="InterPro" id="IPR028979">
    <property type="entry name" value="Ser_kin/Pase_Hpr-like_N_sf"/>
</dbReference>
<evidence type="ECO:0000256" key="13">
    <source>
        <dbReference type="ARBA" id="ARBA00023277"/>
    </source>
</evidence>
<comment type="subunit">
    <text evidence="16">Homohexamer.</text>
</comment>
<comment type="domain">
    <text evidence="16">The Walker A ATP-binding motif also binds Pi and PPi.</text>
</comment>
<feature type="binding site" evidence="16">
    <location>
        <position position="163"/>
    </location>
    <ligand>
        <name>Mg(2+)</name>
        <dbReference type="ChEBI" id="CHEBI:18420"/>
    </ligand>
</feature>
<evidence type="ECO:0000256" key="16">
    <source>
        <dbReference type="HAMAP-Rule" id="MF_01249"/>
    </source>
</evidence>
<evidence type="ECO:0000256" key="14">
    <source>
        <dbReference type="ARBA" id="ARBA00033012"/>
    </source>
</evidence>
<feature type="active site" evidence="16">
    <location>
        <position position="162"/>
    </location>
</feature>
<keyword evidence="20" id="KW-1185">Reference proteome</keyword>
<evidence type="ECO:0000256" key="12">
    <source>
        <dbReference type="ARBA" id="ARBA00023268"/>
    </source>
</evidence>
<feature type="binding site" evidence="16">
    <location>
        <begin position="156"/>
        <end position="163"/>
    </location>
    <ligand>
        <name>ATP</name>
        <dbReference type="ChEBI" id="CHEBI:30616"/>
    </ligand>
</feature>
<feature type="domain" description="HPr(Ser) kinase/phosphorylase N-terminal" evidence="17">
    <location>
        <begin position="7"/>
        <end position="130"/>
    </location>
</feature>
<dbReference type="SUPFAM" id="SSF75138">
    <property type="entry name" value="HprK N-terminal domain-like"/>
    <property type="match status" value="1"/>
</dbReference>
<comment type="catalytic activity">
    <reaction evidence="15 16">
        <text>[HPr protein]-O-phospho-L-serine + phosphate + H(+) = [HPr protein]-L-serine + diphosphate</text>
        <dbReference type="Rhea" id="RHEA:46604"/>
        <dbReference type="Rhea" id="RHEA-COMP:11602"/>
        <dbReference type="Rhea" id="RHEA-COMP:11603"/>
        <dbReference type="ChEBI" id="CHEBI:15378"/>
        <dbReference type="ChEBI" id="CHEBI:29999"/>
        <dbReference type="ChEBI" id="CHEBI:33019"/>
        <dbReference type="ChEBI" id="CHEBI:43474"/>
        <dbReference type="ChEBI" id="CHEBI:83421"/>
    </reaction>
</comment>
<dbReference type="InterPro" id="IPR011104">
    <property type="entry name" value="Hpr_kin/Pase_C"/>
</dbReference>
<evidence type="ECO:0000256" key="10">
    <source>
        <dbReference type="ARBA" id="ARBA00022840"/>
    </source>
</evidence>
<dbReference type="Pfam" id="PF02603">
    <property type="entry name" value="Hpr_kinase_N"/>
    <property type="match status" value="1"/>
</dbReference>
<dbReference type="InterPro" id="IPR011126">
    <property type="entry name" value="Hpr_kin/Pase_Hpr_N"/>
</dbReference>
<proteinExistence type="inferred from homology"/>
<organism evidence="19 20">
    <name type="scientific">Acetilactobacillus jinshanensis</name>
    <dbReference type="NCBI Taxonomy" id="1720083"/>
    <lineage>
        <taxon>Bacteria</taxon>
        <taxon>Bacillati</taxon>
        <taxon>Bacillota</taxon>
        <taxon>Bacilli</taxon>
        <taxon>Lactobacillales</taxon>
        <taxon>Lactobacillaceae</taxon>
        <taxon>Acetilactobacillus</taxon>
    </lineage>
</organism>
<dbReference type="PANTHER" id="PTHR30305:SF1">
    <property type="entry name" value="HPR KINASE_PHOSPHORYLASE"/>
    <property type="match status" value="1"/>
</dbReference>
<dbReference type="AlphaFoldDB" id="A0A4P6ZMG4"/>
<dbReference type="HAMAP" id="MF_01249">
    <property type="entry name" value="HPr_kinase"/>
    <property type="match status" value="1"/>
</dbReference>
<evidence type="ECO:0000313" key="19">
    <source>
        <dbReference type="EMBL" id="QBP18813.1"/>
    </source>
</evidence>
<sequence length="345" mass="39015">MQMTASVTVADLVHNTHLHVFYGKQYLDRRITTSDISRPGLELTGFFNYYPPKRIQLFGITETSYAKGMDHEKLFQVMQRMCQPETPAFVISTQLEPPKELIRAVKSEHIPVLGSKLTTSRVLSNMTNYLEDQLAERKSIHGVLVDVYGLGVLITGKSGIGKSETALELIKRGHRLIADDRVEVYQQDEQTLMGQAPKILQHLLEIRGIGIINVMTLFGAGAVRAKTPVNMIVRLAPWSKNAIYDRLGDSGKTRRIFDVDIPEFKIPVRTGRNLAILVETAAMNFRAHTMGYDATKAFDQNLDKLIKHNTLEVKQEKAQEKKILDNNEAALARFNKHHQSQPKKR</sequence>
<keyword evidence="13 16" id="KW-0119">Carbohydrate metabolism</keyword>
<evidence type="ECO:0000256" key="6">
    <source>
        <dbReference type="ARBA" id="ARBA00022679"/>
    </source>
</evidence>
<dbReference type="NCBIfam" id="TIGR00679">
    <property type="entry name" value="hpr-ser"/>
    <property type="match status" value="1"/>
</dbReference>
<evidence type="ECO:0000259" key="18">
    <source>
        <dbReference type="Pfam" id="PF07475"/>
    </source>
</evidence>
<dbReference type="Proteomes" id="UP000294321">
    <property type="component" value="Chromosome"/>
</dbReference>
<evidence type="ECO:0000256" key="8">
    <source>
        <dbReference type="ARBA" id="ARBA00022741"/>
    </source>
</evidence>
<comment type="miscellaneous">
    <text evidence="16">Both phosphorylation and phosphorolysis are carried out by the same active site and suggest a common mechanism for both reactions.</text>
</comment>
<feature type="domain" description="HPr kinase/phosphorylase C-terminal" evidence="18">
    <location>
        <begin position="133"/>
        <end position="301"/>
    </location>
</feature>
<evidence type="ECO:0000256" key="11">
    <source>
        <dbReference type="ARBA" id="ARBA00022842"/>
    </source>
</evidence>
<dbReference type="GO" id="GO:0004712">
    <property type="term" value="F:protein serine/threonine/tyrosine kinase activity"/>
    <property type="evidence" value="ECO:0007669"/>
    <property type="project" value="UniProtKB-UniRule"/>
</dbReference>
<dbReference type="Gene3D" id="3.40.50.300">
    <property type="entry name" value="P-loop containing nucleotide triphosphate hydrolases"/>
    <property type="match status" value="1"/>
</dbReference>
<dbReference type="GO" id="GO:0000287">
    <property type="term" value="F:magnesium ion binding"/>
    <property type="evidence" value="ECO:0007669"/>
    <property type="project" value="UniProtKB-UniRule"/>
</dbReference>
<dbReference type="GO" id="GO:0006109">
    <property type="term" value="P:regulation of carbohydrate metabolic process"/>
    <property type="evidence" value="ECO:0007669"/>
    <property type="project" value="UniProtKB-UniRule"/>
</dbReference>
<dbReference type="GO" id="GO:0000155">
    <property type="term" value="F:phosphorelay sensor kinase activity"/>
    <property type="evidence" value="ECO:0007669"/>
    <property type="project" value="InterPro"/>
</dbReference>
<dbReference type="PANTHER" id="PTHR30305">
    <property type="entry name" value="PROTEIN YJDM-RELATED"/>
    <property type="match status" value="1"/>
</dbReference>
<keyword evidence="9 16" id="KW-0418">Kinase</keyword>
<dbReference type="KEGG" id="lji:ELX58_06825"/>
<feature type="active site" evidence="16">
    <location>
        <position position="141"/>
    </location>
</feature>
<feature type="region of interest" description="Important for the catalytic mechanism of dephosphorylation" evidence="16">
    <location>
        <begin position="267"/>
        <end position="272"/>
    </location>
</feature>
<dbReference type="GO" id="GO:0005524">
    <property type="term" value="F:ATP binding"/>
    <property type="evidence" value="ECO:0007669"/>
    <property type="project" value="UniProtKB-UniRule"/>
</dbReference>
<comment type="cofactor">
    <cofactor evidence="2 16">
        <name>Mg(2+)</name>
        <dbReference type="ChEBI" id="CHEBI:18420"/>
    </cofactor>
</comment>
<protein>
    <recommendedName>
        <fullName evidence="4 16">HPr kinase/phosphorylase</fullName>
        <shortName evidence="16">HPrK/P</shortName>
        <ecNumber evidence="16">2.7.11.-</ecNumber>
        <ecNumber evidence="16">2.7.4.-</ecNumber>
    </recommendedName>
    <alternativeName>
        <fullName evidence="14 16">HPr(Ser) kinase/phosphorylase</fullName>
    </alternativeName>
</protein>
<keyword evidence="11 16" id="KW-0460">Magnesium</keyword>
<dbReference type="EMBL" id="CP034726">
    <property type="protein sequence ID" value="QBP18813.1"/>
    <property type="molecule type" value="Genomic_DNA"/>
</dbReference>
<evidence type="ECO:0000256" key="3">
    <source>
        <dbReference type="ARBA" id="ARBA00006883"/>
    </source>
</evidence>
<feature type="active site" evidence="16">
    <location>
        <position position="246"/>
    </location>
</feature>
<keyword evidence="8 16" id="KW-0547">Nucleotide-binding</keyword>
<keyword evidence="12 16" id="KW-0511">Multifunctional enzyme</keyword>
<comment type="similarity">
    <text evidence="3 16">Belongs to the HPrK/P family.</text>
</comment>
<evidence type="ECO:0000256" key="7">
    <source>
        <dbReference type="ARBA" id="ARBA00022723"/>
    </source>
</evidence>
<name>A0A4P6ZMG4_9LACO</name>
<accession>A0A4P6ZMG4</accession>
<dbReference type="EC" id="2.7.11.-" evidence="16"/>
<dbReference type="OrthoDB" id="9778803at2"/>
<dbReference type="Gene3D" id="3.40.1390.20">
    <property type="entry name" value="HprK N-terminal domain-like"/>
    <property type="match status" value="1"/>
</dbReference>
<evidence type="ECO:0000256" key="1">
    <source>
        <dbReference type="ARBA" id="ARBA00001120"/>
    </source>
</evidence>
<comment type="catalytic activity">
    <reaction evidence="1 16">
        <text>[HPr protein]-L-serine + ATP = [HPr protein]-O-phospho-L-serine + ADP + H(+)</text>
        <dbReference type="Rhea" id="RHEA:46600"/>
        <dbReference type="Rhea" id="RHEA-COMP:11602"/>
        <dbReference type="Rhea" id="RHEA-COMP:11603"/>
        <dbReference type="ChEBI" id="CHEBI:15378"/>
        <dbReference type="ChEBI" id="CHEBI:29999"/>
        <dbReference type="ChEBI" id="CHEBI:30616"/>
        <dbReference type="ChEBI" id="CHEBI:83421"/>
        <dbReference type="ChEBI" id="CHEBI:456216"/>
    </reaction>
</comment>
<feature type="binding site" evidence="16">
    <location>
        <position position="205"/>
    </location>
    <ligand>
        <name>Mg(2+)</name>
        <dbReference type="ChEBI" id="CHEBI:18420"/>
    </ligand>
</feature>
<dbReference type="Pfam" id="PF07475">
    <property type="entry name" value="Hpr_kinase_C"/>
    <property type="match status" value="1"/>
</dbReference>
<keyword evidence="10 16" id="KW-0067">ATP-binding</keyword>
<dbReference type="SUPFAM" id="SSF53795">
    <property type="entry name" value="PEP carboxykinase-like"/>
    <property type="match status" value="1"/>
</dbReference>
<keyword evidence="6 16" id="KW-0808">Transferase</keyword>
<feature type="region of interest" description="Important for the catalytic mechanism of both phosphorylation and dephosphorylation" evidence="16">
    <location>
        <begin position="204"/>
        <end position="213"/>
    </location>
</feature>
<evidence type="ECO:0000256" key="2">
    <source>
        <dbReference type="ARBA" id="ARBA00001946"/>
    </source>
</evidence>
<dbReference type="EC" id="2.7.4.-" evidence="16"/>
<evidence type="ECO:0000259" key="17">
    <source>
        <dbReference type="Pfam" id="PF02603"/>
    </source>
</evidence>
<dbReference type="InterPro" id="IPR003755">
    <property type="entry name" value="HPr(Ser)_kin/Pase"/>
</dbReference>
<dbReference type="CDD" id="cd01918">
    <property type="entry name" value="HprK_C"/>
    <property type="match status" value="1"/>
</dbReference>
<keyword evidence="5 16" id="KW-0723">Serine/threonine-protein kinase</keyword>
<evidence type="ECO:0000256" key="9">
    <source>
        <dbReference type="ARBA" id="ARBA00022777"/>
    </source>
</evidence>
<keyword evidence="7 16" id="KW-0479">Metal-binding</keyword>
<evidence type="ECO:0000313" key="20">
    <source>
        <dbReference type="Proteomes" id="UP000294321"/>
    </source>
</evidence>
<dbReference type="InterPro" id="IPR027417">
    <property type="entry name" value="P-loop_NTPase"/>
</dbReference>
<evidence type="ECO:0000256" key="5">
    <source>
        <dbReference type="ARBA" id="ARBA00022527"/>
    </source>
</evidence>